<evidence type="ECO:0008006" key="3">
    <source>
        <dbReference type="Google" id="ProtNLM"/>
    </source>
</evidence>
<sequence>MSTRTFPFSTLVRERGEVFTAVDNADVLLERRDAENVWLIRDERYQAAQDALLTLARSMAIVARANRELAEEALAQDLPWLTWLPEAEGPQCVRELLDHLVAGADTGELLPYARAKRSWKSTAIAWSDPETARALRRPLPGDGPVLFPPPVDAE</sequence>
<dbReference type="Proteomes" id="UP001596074">
    <property type="component" value="Unassembled WGS sequence"/>
</dbReference>
<evidence type="ECO:0000313" key="1">
    <source>
        <dbReference type="EMBL" id="MFC5752593.1"/>
    </source>
</evidence>
<dbReference type="RefSeq" id="WP_378288733.1">
    <property type="nucleotide sequence ID" value="NZ_JBHSON010000091.1"/>
</dbReference>
<organism evidence="1 2">
    <name type="scientific">Actinomadura rugatobispora</name>
    <dbReference type="NCBI Taxonomy" id="1994"/>
    <lineage>
        <taxon>Bacteria</taxon>
        <taxon>Bacillati</taxon>
        <taxon>Actinomycetota</taxon>
        <taxon>Actinomycetes</taxon>
        <taxon>Streptosporangiales</taxon>
        <taxon>Thermomonosporaceae</taxon>
        <taxon>Actinomadura</taxon>
    </lineage>
</organism>
<gene>
    <name evidence="1" type="ORF">ACFPZN_43865</name>
</gene>
<accession>A0ABW1ADI5</accession>
<name>A0ABW1ADI5_9ACTN</name>
<proteinExistence type="predicted"/>
<reference evidence="2" key="1">
    <citation type="journal article" date="2019" name="Int. J. Syst. Evol. Microbiol.">
        <title>The Global Catalogue of Microorganisms (GCM) 10K type strain sequencing project: providing services to taxonomists for standard genome sequencing and annotation.</title>
        <authorList>
            <consortium name="The Broad Institute Genomics Platform"/>
            <consortium name="The Broad Institute Genome Sequencing Center for Infectious Disease"/>
            <person name="Wu L."/>
            <person name="Ma J."/>
        </authorList>
    </citation>
    <scope>NUCLEOTIDE SEQUENCE [LARGE SCALE GENOMIC DNA]</scope>
    <source>
        <strain evidence="2">KCTC 42087</strain>
    </source>
</reference>
<protein>
    <recommendedName>
        <fullName evidence="3">Prevent-host-death protein</fullName>
    </recommendedName>
</protein>
<keyword evidence="2" id="KW-1185">Reference proteome</keyword>
<evidence type="ECO:0000313" key="2">
    <source>
        <dbReference type="Proteomes" id="UP001596074"/>
    </source>
</evidence>
<comment type="caution">
    <text evidence="1">The sequence shown here is derived from an EMBL/GenBank/DDBJ whole genome shotgun (WGS) entry which is preliminary data.</text>
</comment>
<dbReference type="EMBL" id="JBHSON010000091">
    <property type="protein sequence ID" value="MFC5752593.1"/>
    <property type="molecule type" value="Genomic_DNA"/>
</dbReference>